<dbReference type="InterPro" id="IPR001041">
    <property type="entry name" value="2Fe-2S_ferredoxin-type"/>
</dbReference>
<dbReference type="Gene3D" id="3.10.20.30">
    <property type="match status" value="1"/>
</dbReference>
<dbReference type="EMBL" id="WHOD01000109">
    <property type="protein sequence ID" value="NOU97185.1"/>
    <property type="molecule type" value="Genomic_DNA"/>
</dbReference>
<dbReference type="Pfam" id="PF00111">
    <property type="entry name" value="Fer2"/>
    <property type="match status" value="1"/>
</dbReference>
<keyword evidence="3" id="KW-1185">Reference proteome</keyword>
<name>A0A972H229_9BACL</name>
<dbReference type="SUPFAM" id="SSF54292">
    <property type="entry name" value="2Fe-2S ferredoxin-like"/>
    <property type="match status" value="1"/>
</dbReference>
<feature type="domain" description="2Fe-2S ferredoxin-type" evidence="1">
    <location>
        <begin position="16"/>
        <end position="94"/>
    </location>
</feature>
<dbReference type="InterPro" id="IPR012675">
    <property type="entry name" value="Beta-grasp_dom_sf"/>
</dbReference>
<organism evidence="2 3">
    <name type="scientific">Paenibacillus foliorum</name>
    <dbReference type="NCBI Taxonomy" id="2654974"/>
    <lineage>
        <taxon>Bacteria</taxon>
        <taxon>Bacillati</taxon>
        <taxon>Bacillota</taxon>
        <taxon>Bacilli</taxon>
        <taxon>Bacillales</taxon>
        <taxon>Paenibacillaceae</taxon>
        <taxon>Paenibacillus</taxon>
    </lineage>
</organism>
<dbReference type="CDD" id="cd00207">
    <property type="entry name" value="fer2"/>
    <property type="match status" value="1"/>
</dbReference>
<evidence type="ECO:0000313" key="3">
    <source>
        <dbReference type="Proteomes" id="UP000641588"/>
    </source>
</evidence>
<dbReference type="GO" id="GO:0051536">
    <property type="term" value="F:iron-sulfur cluster binding"/>
    <property type="evidence" value="ECO:0007669"/>
    <property type="project" value="InterPro"/>
</dbReference>
<gene>
    <name evidence="2" type="ORF">GC093_28745</name>
</gene>
<dbReference type="AlphaFoldDB" id="A0A972H229"/>
<sequence length="100" mass="11194">MNTITIQAVHNSDKMFTVVYQPGMTVLQIVNESFTEPKKEGIPFLCTKGACRSCTIKIVENAELLAEPTKNEQRALAVGRTAMSLGYRLACLCYFKKLEF</sequence>
<dbReference type="InterPro" id="IPR036010">
    <property type="entry name" value="2Fe-2S_ferredoxin-like_sf"/>
</dbReference>
<proteinExistence type="predicted"/>
<accession>A0A972H229</accession>
<protein>
    <submittedName>
        <fullName evidence="2">2Fe-2S iron-sulfur cluster binding domain-containing protein</fullName>
    </submittedName>
</protein>
<evidence type="ECO:0000259" key="1">
    <source>
        <dbReference type="Pfam" id="PF00111"/>
    </source>
</evidence>
<comment type="caution">
    <text evidence="2">The sequence shown here is derived from an EMBL/GenBank/DDBJ whole genome shotgun (WGS) entry which is preliminary data.</text>
</comment>
<evidence type="ECO:0000313" key="2">
    <source>
        <dbReference type="EMBL" id="NOU97185.1"/>
    </source>
</evidence>
<dbReference type="RefSeq" id="WP_171655435.1">
    <property type="nucleotide sequence ID" value="NZ_WHOD01000109.1"/>
</dbReference>
<reference evidence="2" key="1">
    <citation type="submission" date="2019-10" db="EMBL/GenBank/DDBJ databases">
        <title>Description of Paenibacillus glebae sp. nov.</title>
        <authorList>
            <person name="Carlier A."/>
            <person name="Qi S."/>
        </authorList>
    </citation>
    <scope>NUCLEOTIDE SEQUENCE</scope>
    <source>
        <strain evidence="2">LMG 31456</strain>
    </source>
</reference>
<dbReference type="Proteomes" id="UP000641588">
    <property type="component" value="Unassembled WGS sequence"/>
</dbReference>